<dbReference type="NCBIfam" id="TIGR00427">
    <property type="entry name" value="NAAT family transporter"/>
    <property type="match status" value="1"/>
</dbReference>
<comment type="caution">
    <text evidence="8">The sequence shown here is derived from an EMBL/GenBank/DDBJ whole genome shotgun (WGS) entry which is preliminary data.</text>
</comment>
<dbReference type="GO" id="GO:0005886">
    <property type="term" value="C:plasma membrane"/>
    <property type="evidence" value="ECO:0007669"/>
    <property type="project" value="UniProtKB-SubCell"/>
</dbReference>
<protein>
    <recommendedName>
        <fullName evidence="7">UPF0056 membrane protein</fullName>
    </recommendedName>
</protein>
<evidence type="ECO:0000256" key="4">
    <source>
        <dbReference type="ARBA" id="ARBA00022692"/>
    </source>
</evidence>
<dbReference type="InterPro" id="IPR002771">
    <property type="entry name" value="Multi_antbiot-R_MarC"/>
</dbReference>
<gene>
    <name evidence="8" type="ORF">ENM60_01080</name>
</gene>
<evidence type="ECO:0000256" key="5">
    <source>
        <dbReference type="ARBA" id="ARBA00022989"/>
    </source>
</evidence>
<name>A0A7J3XXI9_9CREN</name>
<feature type="transmembrane region" description="Helical" evidence="7">
    <location>
        <begin position="180"/>
        <end position="201"/>
    </location>
</feature>
<evidence type="ECO:0000256" key="7">
    <source>
        <dbReference type="RuleBase" id="RU362048"/>
    </source>
</evidence>
<organism evidence="8">
    <name type="scientific">Thermogladius calderae</name>
    <dbReference type="NCBI Taxonomy" id="1200300"/>
    <lineage>
        <taxon>Archaea</taxon>
        <taxon>Thermoproteota</taxon>
        <taxon>Thermoprotei</taxon>
        <taxon>Desulfurococcales</taxon>
        <taxon>Desulfurococcaceae</taxon>
        <taxon>Thermogladius</taxon>
    </lineage>
</organism>
<keyword evidence="5 7" id="KW-1133">Transmembrane helix</keyword>
<proteinExistence type="inferred from homology"/>
<keyword evidence="4 7" id="KW-0812">Transmembrane</keyword>
<keyword evidence="6 7" id="KW-0472">Membrane</keyword>
<evidence type="ECO:0000256" key="6">
    <source>
        <dbReference type="ARBA" id="ARBA00023136"/>
    </source>
</evidence>
<feature type="transmembrane region" description="Helical" evidence="7">
    <location>
        <begin position="75"/>
        <end position="96"/>
    </location>
</feature>
<dbReference type="PANTHER" id="PTHR33508">
    <property type="entry name" value="UPF0056 MEMBRANE PROTEIN YHCE"/>
    <property type="match status" value="1"/>
</dbReference>
<feature type="transmembrane region" description="Helical" evidence="7">
    <location>
        <begin position="137"/>
        <end position="159"/>
    </location>
</feature>
<accession>A0A7J3XXI9</accession>
<comment type="similarity">
    <text evidence="2 7">Belongs to the UPF0056 (MarC) family.</text>
</comment>
<dbReference type="PANTHER" id="PTHR33508:SF1">
    <property type="entry name" value="UPF0056 MEMBRANE PROTEIN YHCE"/>
    <property type="match status" value="1"/>
</dbReference>
<sequence length="206" mass="22382">MGFLLDLLSLLIQYYVQLIAIMNPFSALPTFVSLTERLGPGEKDIIVKKASWAMLAIMLSFTFLGNVILEAFSISIASLRIGGGIILMVLAVDMLGEMPRTKRVEARDMAVVPIATPLIVGPGTLTTILLLTSTERTLLNTAVLIIAEVAAVLTTMLTLRFSGGLVRLLRVSTVRALGRFMSIIIASVAVDMIAKGIYAYIVRFYM</sequence>
<dbReference type="EMBL" id="DRYK01000020">
    <property type="protein sequence ID" value="HHP67380.1"/>
    <property type="molecule type" value="Genomic_DNA"/>
</dbReference>
<feature type="transmembrane region" description="Helical" evidence="7">
    <location>
        <begin position="12"/>
        <end position="32"/>
    </location>
</feature>
<keyword evidence="3" id="KW-1003">Cell membrane</keyword>
<comment type="subcellular location">
    <subcellularLocation>
        <location evidence="1 7">Cell membrane</location>
        <topology evidence="1 7">Multi-pass membrane protein</topology>
    </subcellularLocation>
</comment>
<dbReference type="AlphaFoldDB" id="A0A7J3XXI9"/>
<dbReference type="Pfam" id="PF01914">
    <property type="entry name" value="MarC"/>
    <property type="match status" value="1"/>
</dbReference>
<evidence type="ECO:0000256" key="2">
    <source>
        <dbReference type="ARBA" id="ARBA00009784"/>
    </source>
</evidence>
<reference evidence="8" key="1">
    <citation type="journal article" date="2020" name="mSystems">
        <title>Genome- and Community-Level Interaction Insights into Carbon Utilization and Element Cycling Functions of Hydrothermarchaeota in Hydrothermal Sediment.</title>
        <authorList>
            <person name="Zhou Z."/>
            <person name="Liu Y."/>
            <person name="Xu W."/>
            <person name="Pan J."/>
            <person name="Luo Z.H."/>
            <person name="Li M."/>
        </authorList>
    </citation>
    <scope>NUCLEOTIDE SEQUENCE [LARGE SCALE GENOMIC DNA]</scope>
    <source>
        <strain evidence="8">SpSt-110</strain>
    </source>
</reference>
<feature type="transmembrane region" description="Helical" evidence="7">
    <location>
        <begin position="108"/>
        <end position="131"/>
    </location>
</feature>
<evidence type="ECO:0000256" key="1">
    <source>
        <dbReference type="ARBA" id="ARBA00004651"/>
    </source>
</evidence>
<evidence type="ECO:0000256" key="3">
    <source>
        <dbReference type="ARBA" id="ARBA00022475"/>
    </source>
</evidence>
<evidence type="ECO:0000313" key="8">
    <source>
        <dbReference type="EMBL" id="HHP67380.1"/>
    </source>
</evidence>
<feature type="transmembrane region" description="Helical" evidence="7">
    <location>
        <begin position="52"/>
        <end position="69"/>
    </location>
</feature>